<evidence type="ECO:0000256" key="3">
    <source>
        <dbReference type="SAM" id="MobiDB-lite"/>
    </source>
</evidence>
<dbReference type="Pfam" id="PF00071">
    <property type="entry name" value="Ras"/>
    <property type="match status" value="1"/>
</dbReference>
<dbReference type="CDD" id="cd00154">
    <property type="entry name" value="Rab"/>
    <property type="match status" value="1"/>
</dbReference>
<dbReference type="PROSITE" id="PS51420">
    <property type="entry name" value="RHO"/>
    <property type="match status" value="1"/>
</dbReference>
<dbReference type="InterPro" id="IPR050227">
    <property type="entry name" value="Rab"/>
</dbReference>
<dbReference type="PROSITE" id="PS51419">
    <property type="entry name" value="RAB"/>
    <property type="match status" value="1"/>
</dbReference>
<feature type="region of interest" description="Disordered" evidence="3">
    <location>
        <begin position="171"/>
        <end position="198"/>
    </location>
</feature>
<dbReference type="PANTHER" id="PTHR47977">
    <property type="entry name" value="RAS-RELATED PROTEIN RAB"/>
    <property type="match status" value="1"/>
</dbReference>
<gene>
    <name evidence="4" type="ORF">TRFO_18653</name>
</gene>
<proteinExistence type="predicted"/>
<dbReference type="Gene3D" id="3.40.50.300">
    <property type="entry name" value="P-loop containing nucleotide triphosphate hydrolases"/>
    <property type="match status" value="1"/>
</dbReference>
<dbReference type="SUPFAM" id="SSF52540">
    <property type="entry name" value="P-loop containing nucleoside triphosphate hydrolases"/>
    <property type="match status" value="1"/>
</dbReference>
<keyword evidence="2" id="KW-0342">GTP-binding</keyword>
<keyword evidence="5" id="KW-1185">Reference proteome</keyword>
<accession>A0A1J4KKD9</accession>
<comment type="caution">
    <text evidence="4">The sequence shown here is derived from an EMBL/GenBank/DDBJ whole genome shotgun (WGS) entry which is preliminary data.</text>
</comment>
<dbReference type="OrthoDB" id="63533at2759"/>
<protein>
    <submittedName>
        <fullName evidence="4">Small GTP-binding protein</fullName>
    </submittedName>
</protein>
<evidence type="ECO:0000256" key="1">
    <source>
        <dbReference type="ARBA" id="ARBA00022741"/>
    </source>
</evidence>
<dbReference type="SMART" id="SM00174">
    <property type="entry name" value="RHO"/>
    <property type="match status" value="1"/>
</dbReference>
<evidence type="ECO:0000313" key="4">
    <source>
        <dbReference type="EMBL" id="OHT11769.1"/>
    </source>
</evidence>
<dbReference type="GeneID" id="94835008"/>
<dbReference type="InterPro" id="IPR027417">
    <property type="entry name" value="P-loop_NTPase"/>
</dbReference>
<dbReference type="FunFam" id="3.40.50.300:FF:000823">
    <property type="entry name" value="Small GTPase RAB, putative"/>
    <property type="match status" value="1"/>
</dbReference>
<feature type="compositionally biased region" description="Basic residues" evidence="3">
    <location>
        <begin position="188"/>
        <end position="198"/>
    </location>
</feature>
<dbReference type="Proteomes" id="UP000179807">
    <property type="component" value="Unassembled WGS sequence"/>
</dbReference>
<dbReference type="RefSeq" id="XP_068364905.1">
    <property type="nucleotide sequence ID" value="XM_068500304.1"/>
</dbReference>
<organism evidence="4 5">
    <name type="scientific">Tritrichomonas foetus</name>
    <dbReference type="NCBI Taxonomy" id="1144522"/>
    <lineage>
        <taxon>Eukaryota</taxon>
        <taxon>Metamonada</taxon>
        <taxon>Parabasalia</taxon>
        <taxon>Tritrichomonadida</taxon>
        <taxon>Tritrichomonadidae</taxon>
        <taxon>Tritrichomonas</taxon>
    </lineage>
</organism>
<dbReference type="VEuPathDB" id="TrichDB:TRFO_18653"/>
<dbReference type="PRINTS" id="PR00449">
    <property type="entry name" value="RASTRNSFRMNG"/>
</dbReference>
<evidence type="ECO:0000256" key="2">
    <source>
        <dbReference type="ARBA" id="ARBA00023134"/>
    </source>
</evidence>
<dbReference type="NCBIfam" id="TIGR00231">
    <property type="entry name" value="small_GTP"/>
    <property type="match status" value="1"/>
</dbReference>
<sequence length="198" mass="22126">MSAEMKIVLIGDTNVGKTCIVKRATIGSFDEDSMPTLGASYTSKLIPVDDKEIRLQIWDTAGQERYRGMTPMYYRGAHAALIIYSITDESTFLEVDSWLTSLKDNASQNVMLFLAGNKIDNDDQRQVSPESGQAKATEIGAYFFEVSAKTGNGVEEMFQLIPKLFFEKYGKDKSNEDDKNKTSVDISKKKKKKKGDCC</sequence>
<dbReference type="InterPro" id="IPR005225">
    <property type="entry name" value="Small_GTP-bd"/>
</dbReference>
<dbReference type="AlphaFoldDB" id="A0A1J4KKD9"/>
<dbReference type="GO" id="GO:0005525">
    <property type="term" value="F:GTP binding"/>
    <property type="evidence" value="ECO:0007669"/>
    <property type="project" value="UniProtKB-KW"/>
</dbReference>
<dbReference type="SMART" id="SM00173">
    <property type="entry name" value="RAS"/>
    <property type="match status" value="1"/>
</dbReference>
<keyword evidence="1" id="KW-0547">Nucleotide-binding</keyword>
<dbReference type="GO" id="GO:0003924">
    <property type="term" value="F:GTPase activity"/>
    <property type="evidence" value="ECO:0007669"/>
    <property type="project" value="InterPro"/>
</dbReference>
<feature type="compositionally biased region" description="Basic and acidic residues" evidence="3">
    <location>
        <begin position="171"/>
        <end position="182"/>
    </location>
</feature>
<dbReference type="SMART" id="SM00176">
    <property type="entry name" value="RAN"/>
    <property type="match status" value="1"/>
</dbReference>
<dbReference type="SMART" id="SM00175">
    <property type="entry name" value="RAB"/>
    <property type="match status" value="1"/>
</dbReference>
<name>A0A1J4KKD9_9EUKA</name>
<evidence type="ECO:0000313" key="5">
    <source>
        <dbReference type="Proteomes" id="UP000179807"/>
    </source>
</evidence>
<reference evidence="4" key="1">
    <citation type="submission" date="2016-10" db="EMBL/GenBank/DDBJ databases">
        <authorList>
            <person name="Benchimol M."/>
            <person name="Almeida L.G."/>
            <person name="Vasconcelos A.T."/>
            <person name="Perreira-Neves A."/>
            <person name="Rosa I.A."/>
            <person name="Tasca T."/>
            <person name="Bogo M.R."/>
            <person name="de Souza W."/>
        </authorList>
    </citation>
    <scope>NUCLEOTIDE SEQUENCE [LARGE SCALE GENOMIC DNA]</scope>
    <source>
        <strain evidence="4">K</strain>
    </source>
</reference>
<dbReference type="InterPro" id="IPR001806">
    <property type="entry name" value="Small_GTPase"/>
</dbReference>
<dbReference type="EMBL" id="MLAK01000579">
    <property type="protein sequence ID" value="OHT11769.1"/>
    <property type="molecule type" value="Genomic_DNA"/>
</dbReference>
<dbReference type="PROSITE" id="PS51421">
    <property type="entry name" value="RAS"/>
    <property type="match status" value="1"/>
</dbReference>